<keyword evidence="3" id="KW-1185">Reference proteome</keyword>
<sequence>MEQHDVIVIGAGLAGLRAATRLALDGLDVTVLEASDAVGGRQRTDRVDGFLLDRGFHVLNPAYPAVRRWVDVEPLRVRRFPVAVRVRRAGGVRELAHPLRHPSHLVATLRSSLVTPRDAAILARWLAPVLLRPQAVARGDDRALAEAWTALGLRSSLRTEVLEPFLAGVLADDSGETSDAFARLLLRSFVLGRPGVPEHGIGAVPLQLAAIARAIGARIRVDARVTAVRRTGRSTEVAIAGAPALEARAVVVAVGGEALPGLVDLPAAPTKGLQTWWFASEQPPSASASLSVDGRRRGPIVNTVVMSHTAPGYAPEGMHLVQATCLLPGGERAAPAEGDVRRQLTEIWGRDAGSWRLLRRDDIPHALPAQPAPLRPAKPARLSPGLYVAGDHRDTASIQGALVSGERVARAVAGDLRRGR</sequence>
<dbReference type="GO" id="GO:0016491">
    <property type="term" value="F:oxidoreductase activity"/>
    <property type="evidence" value="ECO:0007669"/>
    <property type="project" value="UniProtKB-KW"/>
</dbReference>
<dbReference type="Proteomes" id="UP001329313">
    <property type="component" value="Chromosome"/>
</dbReference>
<dbReference type="EC" id="1.-.-.-" evidence="2"/>
<proteinExistence type="predicted"/>
<dbReference type="InterPro" id="IPR036188">
    <property type="entry name" value="FAD/NAD-bd_sf"/>
</dbReference>
<dbReference type="PRINTS" id="PR00411">
    <property type="entry name" value="PNDRDTASEI"/>
</dbReference>
<feature type="domain" description="Amine oxidase" evidence="1">
    <location>
        <begin position="13"/>
        <end position="412"/>
    </location>
</feature>
<dbReference type="SUPFAM" id="SSF51905">
    <property type="entry name" value="FAD/NAD(P)-binding domain"/>
    <property type="match status" value="1"/>
</dbReference>
<organism evidence="2 3">
    <name type="scientific">Microbacterium limosum</name>
    <dbReference type="NCBI Taxonomy" id="3079935"/>
    <lineage>
        <taxon>Bacteria</taxon>
        <taxon>Bacillati</taxon>
        <taxon>Actinomycetota</taxon>
        <taxon>Actinomycetes</taxon>
        <taxon>Micrococcales</taxon>
        <taxon>Microbacteriaceae</taxon>
        <taxon>Microbacterium</taxon>
    </lineage>
</organism>
<dbReference type="EMBL" id="CP137080">
    <property type="protein sequence ID" value="WOQ69599.1"/>
    <property type="molecule type" value="Genomic_DNA"/>
</dbReference>
<dbReference type="Gene3D" id="3.50.50.60">
    <property type="entry name" value="FAD/NAD(P)-binding domain"/>
    <property type="match status" value="2"/>
</dbReference>
<name>A0AAU0MH33_9MICO</name>
<dbReference type="Pfam" id="PF01593">
    <property type="entry name" value="Amino_oxidase"/>
    <property type="match status" value="1"/>
</dbReference>
<protein>
    <submittedName>
        <fullName evidence="2">NAD(P)/FAD-dependent oxidoreductase</fullName>
        <ecNumber evidence="2">1.-.-.-</ecNumber>
    </submittedName>
</protein>
<dbReference type="RefSeq" id="WP_330170718.1">
    <property type="nucleotide sequence ID" value="NZ_CP137080.1"/>
</dbReference>
<dbReference type="InterPro" id="IPR002937">
    <property type="entry name" value="Amino_oxidase"/>
</dbReference>
<keyword evidence="2" id="KW-0560">Oxidoreductase</keyword>
<dbReference type="PANTHER" id="PTHR42841">
    <property type="entry name" value="AMINE OXIDASE"/>
    <property type="match status" value="1"/>
</dbReference>
<evidence type="ECO:0000313" key="3">
    <source>
        <dbReference type="Proteomes" id="UP001329313"/>
    </source>
</evidence>
<evidence type="ECO:0000313" key="2">
    <source>
        <dbReference type="EMBL" id="WOQ69599.1"/>
    </source>
</evidence>
<evidence type="ECO:0000259" key="1">
    <source>
        <dbReference type="Pfam" id="PF01593"/>
    </source>
</evidence>
<dbReference type="AlphaFoldDB" id="A0AAU0MH33"/>
<dbReference type="KEGG" id="mliy:RYJ27_13045"/>
<reference evidence="2 3" key="1">
    <citation type="submission" date="2023-10" db="EMBL/GenBank/DDBJ databases">
        <title>Y20.</title>
        <authorList>
            <person name="Zhang G."/>
            <person name="Ding Y."/>
        </authorList>
    </citation>
    <scope>NUCLEOTIDE SEQUENCE [LARGE SCALE GENOMIC DNA]</scope>
    <source>
        <strain evidence="2 3">Y20</strain>
    </source>
</reference>
<gene>
    <name evidence="2" type="ORF">RYJ27_13045</name>
</gene>
<accession>A0AAU0MH33</accession>